<dbReference type="InterPro" id="IPR042002">
    <property type="entry name" value="Sortase_C"/>
</dbReference>
<dbReference type="CDD" id="cd05827">
    <property type="entry name" value="Sortase_C"/>
    <property type="match status" value="1"/>
</dbReference>
<feature type="region of interest" description="Disordered" evidence="3">
    <location>
        <begin position="67"/>
        <end position="87"/>
    </location>
</feature>
<protein>
    <submittedName>
        <fullName evidence="5">Sortase</fullName>
    </submittedName>
</protein>
<feature type="transmembrane region" description="Helical" evidence="4">
    <location>
        <begin position="251"/>
        <end position="274"/>
    </location>
</feature>
<keyword evidence="1" id="KW-0378">Hydrolase</keyword>
<evidence type="ECO:0000256" key="4">
    <source>
        <dbReference type="SAM" id="Phobius"/>
    </source>
</evidence>
<evidence type="ECO:0000256" key="3">
    <source>
        <dbReference type="SAM" id="MobiDB-lite"/>
    </source>
</evidence>
<dbReference type="NCBIfam" id="NF033745">
    <property type="entry name" value="class_C_sortase"/>
    <property type="match status" value="1"/>
</dbReference>
<dbReference type="InterPro" id="IPR023365">
    <property type="entry name" value="Sortase_dom-sf"/>
</dbReference>
<reference evidence="5 6" key="1">
    <citation type="submission" date="2012-12" db="EMBL/GenBank/DDBJ databases">
        <title>The Genome Sequence of Enterococcus faecium E2039.</title>
        <authorList>
            <consortium name="The Broad Institute Genome Sequencing Platform"/>
            <consortium name="The Broad Institute Genome Sequencing Center for Infectious Disease"/>
            <person name="Earl A.M."/>
            <person name="Gilmore M.S."/>
            <person name="van Schaik W."/>
            <person name="Lebreton F."/>
            <person name="Willems R.J."/>
            <person name="Walker B."/>
            <person name="Young S.K."/>
            <person name="Zeng Q."/>
            <person name="Gargeya S."/>
            <person name="Fitzgerald M."/>
            <person name="Haas B."/>
            <person name="Abouelleil A."/>
            <person name="Alvarado L."/>
            <person name="Arachchi H.M."/>
            <person name="Berlin A.M."/>
            <person name="Chapman S.B."/>
            <person name="Dewar J."/>
            <person name="Goldberg J."/>
            <person name="Griggs A."/>
            <person name="Gujja S."/>
            <person name="Hansen M."/>
            <person name="Howarth C."/>
            <person name="Imamovic A."/>
            <person name="Larimer J."/>
            <person name="McCowan C."/>
            <person name="Murphy C."/>
            <person name="Neiman D."/>
            <person name="Pearson M."/>
            <person name="Priest M."/>
            <person name="Roberts A."/>
            <person name="Saif S."/>
            <person name="Shea T."/>
            <person name="Sisk P."/>
            <person name="Sykes S."/>
            <person name="Wortman J."/>
            <person name="Nusbaum C."/>
            <person name="Birren B."/>
        </authorList>
    </citation>
    <scope>NUCLEOTIDE SEQUENCE [LARGE SCALE GENOMIC DNA]</scope>
    <source>
        <strain evidence="5 6">E2039</strain>
    </source>
</reference>
<keyword evidence="4" id="KW-1133">Transmembrane helix</keyword>
<gene>
    <name evidence="5" type="ORF">OKA_04609</name>
</gene>
<proteinExistence type="predicted"/>
<dbReference type="InterPro" id="IPR005754">
    <property type="entry name" value="Sortase"/>
</dbReference>
<accession>A0A829A4C7</accession>
<evidence type="ECO:0000256" key="1">
    <source>
        <dbReference type="ARBA" id="ARBA00022801"/>
    </source>
</evidence>
<keyword evidence="4" id="KW-0812">Transmembrane</keyword>
<dbReference type="AlphaFoldDB" id="A0A829A4C7"/>
<dbReference type="Gene3D" id="2.40.260.10">
    <property type="entry name" value="Sortase"/>
    <property type="match status" value="1"/>
</dbReference>
<dbReference type="RefSeq" id="WP_002340958.1">
    <property type="nucleotide sequence ID" value="NZ_KB029916.1"/>
</dbReference>
<evidence type="ECO:0000313" key="5">
    <source>
        <dbReference type="EMBL" id="ELB39537.1"/>
    </source>
</evidence>
<dbReference type="EMBL" id="AHXS01000017">
    <property type="protein sequence ID" value="ELB39537.1"/>
    <property type="molecule type" value="Genomic_DNA"/>
</dbReference>
<dbReference type="SUPFAM" id="SSF63817">
    <property type="entry name" value="Sortase"/>
    <property type="match status" value="1"/>
</dbReference>
<dbReference type="NCBIfam" id="TIGR01076">
    <property type="entry name" value="sortase_fam"/>
    <property type="match status" value="1"/>
</dbReference>
<dbReference type="Proteomes" id="UP000010504">
    <property type="component" value="Unassembled WGS sequence"/>
</dbReference>
<keyword evidence="4" id="KW-0472">Membrane</keyword>
<feature type="active site" description="Acyl-thioester intermediate" evidence="2">
    <location>
        <position position="213"/>
    </location>
</feature>
<dbReference type="GO" id="GO:0016787">
    <property type="term" value="F:hydrolase activity"/>
    <property type="evidence" value="ECO:0007669"/>
    <property type="project" value="UniProtKB-KW"/>
</dbReference>
<dbReference type="Pfam" id="PF04203">
    <property type="entry name" value="Sortase"/>
    <property type="match status" value="1"/>
</dbReference>
<organism evidence="5 6">
    <name type="scientific">Enterococcus faecium EnGen0026</name>
    <dbReference type="NCBI Taxonomy" id="1138917"/>
    <lineage>
        <taxon>Bacteria</taxon>
        <taxon>Bacillati</taxon>
        <taxon>Bacillota</taxon>
        <taxon>Bacilli</taxon>
        <taxon>Lactobacillales</taxon>
        <taxon>Enterococcaceae</taxon>
        <taxon>Enterococcus</taxon>
    </lineage>
</organism>
<evidence type="ECO:0000313" key="6">
    <source>
        <dbReference type="Proteomes" id="UP000010504"/>
    </source>
</evidence>
<comment type="caution">
    <text evidence="5">The sequence shown here is derived from an EMBL/GenBank/DDBJ whole genome shotgun (WGS) entry which is preliminary data.</text>
</comment>
<name>A0A829A4C7_ENTFC</name>
<sequence length="276" mass="31310">MKPKKRKLLDLLMLFLLLSGIGILAYPFVSDALNNYLDQQIISHYQQQAVKENEEVMAKIQENMTKKNQQLAKEGGNSGADPFTKKKEPVKKDRTYFEKHTIGILTIPKINVNLPIFDQTTMKLLEKGACLLEGTSYPIGGKSTHAVLSSHRGLSQAKLFTNLPQLKIKDHFYIEINGQYLAYQVDQIKTVEPTETEALQIQEDQDLVTLVTCTPYMINSHRLLVRGHRIVVEPEEIKESLEKVKQAKCTAFLFVSGLIGVLLLLFLVILIKFLKK</sequence>
<feature type="active site" description="Proton donor/acceptor" evidence="2">
    <location>
        <position position="151"/>
    </location>
</feature>
<evidence type="ECO:0000256" key="2">
    <source>
        <dbReference type="PIRSR" id="PIRSR605754-1"/>
    </source>
</evidence>